<dbReference type="InterPro" id="IPR001680">
    <property type="entry name" value="WD40_rpt"/>
</dbReference>
<feature type="compositionally biased region" description="Low complexity" evidence="1">
    <location>
        <begin position="1272"/>
        <end position="1284"/>
    </location>
</feature>
<dbReference type="SUPFAM" id="SSF50978">
    <property type="entry name" value="WD40 repeat-like"/>
    <property type="match status" value="1"/>
</dbReference>
<reference evidence="3 4" key="1">
    <citation type="submission" date="2015-03" db="EMBL/GenBank/DDBJ databases">
        <title>RNA-seq based gene annotation and comparative genomics of four Zymoseptoria species reveal species-specific pathogenicity related genes and transposable element activity.</title>
        <authorList>
            <person name="Grandaubert J."/>
            <person name="Bhattacharyya A."/>
            <person name="Stukenbrock E.H."/>
        </authorList>
    </citation>
    <scope>NUCLEOTIDE SEQUENCE [LARGE SCALE GENOMIC DNA]</scope>
    <source>
        <strain evidence="3 4">Zb18110</strain>
    </source>
</reference>
<proteinExistence type="predicted"/>
<dbReference type="InterPro" id="IPR022033">
    <property type="entry name" value="Rav1p_C"/>
</dbReference>
<feature type="region of interest" description="Disordered" evidence="1">
    <location>
        <begin position="1234"/>
        <end position="1335"/>
    </location>
</feature>
<gene>
    <name evidence="3" type="ORF">TI39_contig378g00001</name>
</gene>
<dbReference type="OrthoDB" id="342131at2759"/>
<keyword evidence="4" id="KW-1185">Reference proteome</keyword>
<feature type="compositionally biased region" description="Basic and acidic residues" evidence="1">
    <location>
        <begin position="1285"/>
        <end position="1305"/>
    </location>
</feature>
<dbReference type="InterPro" id="IPR015943">
    <property type="entry name" value="WD40/YVTN_repeat-like_dom_sf"/>
</dbReference>
<dbReference type="EMBL" id="LAFY01000370">
    <property type="protein sequence ID" value="KJX98995.1"/>
    <property type="molecule type" value="Genomic_DNA"/>
</dbReference>
<comment type="caution">
    <text evidence="3">The sequence shown here is derived from an EMBL/GenBank/DDBJ whole genome shotgun (WGS) entry which is preliminary data.</text>
</comment>
<dbReference type="GO" id="GO:0007035">
    <property type="term" value="P:vacuolar acidification"/>
    <property type="evidence" value="ECO:0007669"/>
    <property type="project" value="TreeGrafter"/>
</dbReference>
<dbReference type="Gene3D" id="2.130.10.10">
    <property type="entry name" value="YVTN repeat-like/Quinoprotein amine dehydrogenase"/>
    <property type="match status" value="1"/>
</dbReference>
<sequence>MPSSSHGPDAFTQVLPGSPSPSLQSFTTFTFRFKRYVAYISGSQLNVLSSPTNLNHAISFDHELLAVEADGKTGKLVVAGKSHVWVLEPVAEGWDKVWWDKTLYLVRPDAEDEALCVSWGNEGEVLVGGSKALSLFSTLVYSRTASPVGIVDETAEQRAPLWSKAAASPICQAAFSPSSSIIATCARYDRLVKIWRRLSFEEGLFDHTYLPHAGTVTHFQWRPLNANAEERRGSGISGRHDDGPEVLYTIAMDAVLRVWRTGGSHDLDILVLHTTIDLVAAIPNSPTLTSRGFDDDRPKPPRYAVMIPSDDFTTAVNAAIGVPQQGEVNHSKELLKEMISHEADVVMTFDGQGRMSAWGLESIGHRRRSETPITPQAFHIAHSEQLRMTLPGGSPATCGTWFQDDEIHLLTHSLVSSGEITWWKGKVEDFFSSSASGHDRLSPAGVWSGHNNLIVDVRSFPSGIISWSSSDISRWNEDRDVPLRWEESITTTPDVRTVAVLSPKGLLLVVTASEFSVHAPSGGFVTKVACAVERKGRVHVSVSTDDRSEGVFVQDDGQQVIWWKTVSQDAHSLLHATISIDAISTSARDGWSDVLFAVPVSSVREPDSICITIIGKSGRIVVDKLFSKGQLVSLATFETGIEDPSLFAASADFAAIVSNSTNTLMIVHLSDGYIEHRQVLDKDVIGLEAFSSDSGQNYLAVGYGTTVDVLVQGRYEHSSSRVPTWISVKTISVEGTGLHVSAMAWRPDGSLAAAAGNGVFIASSKIETSNLSIEIQEAHDLDQSSTKNSSLSHVATQMQIALPTWHPSLLSRLVQHGHFGVVATILEKLSQKLKFWGPDEELDSTLDEPLTRHMRESSRLHQVLSEDTVSDLKEQLDSKDLPALSTVEQRRLGHVIDAVAYMSQHVGTLDKNALRYLFNWKLQLLYNQEDAIDGSADAGHTNGAVQSPFVPNMPWREVAFAYHSTTQQALLDILLLHLDNKITWPAARRLGITAWLSDRAALEQIFEQIAQSAYRSAQPPDPVNASIYFLALHKKATLIALWRIATWHREQKSTMNFLKKDFAQPEARTAARKNAYALMGKRRFHYSAAFFLLADDAASAVSILAGQCEDPAFAVAVARLYCGDGSPVLRTLLEDRIMPQAKKDGNRWLLSWCHEVLLERDQAAESLIMPLDGPKTWHQDDPNTLLLYRTLRKSPSRYEYSAVLRAARILRRMGQWLLALDLVSTWEFRKEAEQQSSANSVGQAAGIGTAQDNDSASTPQEPPSLLDSFAGPTPSADTDAASSDANDRQAKAAELLKKLKAKKEAAANPVSEKPKPPPTQFKEPDANSLLDSFGF</sequence>
<protein>
    <submittedName>
        <fullName evidence="3">WD repeat protein</fullName>
    </submittedName>
</protein>
<evidence type="ECO:0000313" key="4">
    <source>
        <dbReference type="Proteomes" id="UP000033647"/>
    </source>
</evidence>
<dbReference type="SMART" id="SM00320">
    <property type="entry name" value="WD40"/>
    <property type="match status" value="4"/>
</dbReference>
<evidence type="ECO:0000313" key="3">
    <source>
        <dbReference type="EMBL" id="KJX98995.1"/>
    </source>
</evidence>
<dbReference type="InterPro" id="IPR036322">
    <property type="entry name" value="WD40_repeat_dom_sf"/>
</dbReference>
<dbReference type="STRING" id="1047168.A0A0F4GS37"/>
<evidence type="ECO:0000256" key="1">
    <source>
        <dbReference type="SAM" id="MobiDB-lite"/>
    </source>
</evidence>
<dbReference type="Proteomes" id="UP000033647">
    <property type="component" value="Unassembled WGS sequence"/>
</dbReference>
<name>A0A0F4GS37_9PEZI</name>
<dbReference type="InterPro" id="IPR052208">
    <property type="entry name" value="DmX-like/RAVE_component"/>
</dbReference>
<dbReference type="PANTHER" id="PTHR13950:SF9">
    <property type="entry name" value="RABCONNECTIN-3A"/>
    <property type="match status" value="1"/>
</dbReference>
<dbReference type="GO" id="GO:0043291">
    <property type="term" value="C:RAVE complex"/>
    <property type="evidence" value="ECO:0007669"/>
    <property type="project" value="TreeGrafter"/>
</dbReference>
<organism evidence="3 4">
    <name type="scientific">Zymoseptoria brevis</name>
    <dbReference type="NCBI Taxonomy" id="1047168"/>
    <lineage>
        <taxon>Eukaryota</taxon>
        <taxon>Fungi</taxon>
        <taxon>Dikarya</taxon>
        <taxon>Ascomycota</taxon>
        <taxon>Pezizomycotina</taxon>
        <taxon>Dothideomycetes</taxon>
        <taxon>Dothideomycetidae</taxon>
        <taxon>Mycosphaerellales</taxon>
        <taxon>Mycosphaerellaceae</taxon>
        <taxon>Zymoseptoria</taxon>
    </lineage>
</organism>
<feature type="compositionally biased region" description="Polar residues" evidence="1">
    <location>
        <begin position="1250"/>
        <end position="1259"/>
    </location>
</feature>
<dbReference type="Pfam" id="PF12234">
    <property type="entry name" value="Rav1p_C"/>
    <property type="match status" value="1"/>
</dbReference>
<accession>A0A0F4GS37</accession>
<evidence type="ECO:0000259" key="2">
    <source>
        <dbReference type="Pfam" id="PF12234"/>
    </source>
</evidence>
<dbReference type="PANTHER" id="PTHR13950">
    <property type="entry name" value="RABCONNECTIN-RELATED"/>
    <property type="match status" value="1"/>
</dbReference>
<feature type="domain" description="RAVE complex protein Rav1 C-terminal" evidence="2">
    <location>
        <begin position="622"/>
        <end position="1222"/>
    </location>
</feature>